<keyword evidence="8" id="KW-1185">Reference proteome</keyword>
<dbReference type="GO" id="GO:0005886">
    <property type="term" value="C:plasma membrane"/>
    <property type="evidence" value="ECO:0007669"/>
    <property type="project" value="InterPro"/>
</dbReference>
<evidence type="ECO:0000256" key="3">
    <source>
        <dbReference type="SAM" id="Coils"/>
    </source>
</evidence>
<evidence type="ECO:0000256" key="2">
    <source>
        <dbReference type="ARBA" id="ARBA00008164"/>
    </source>
</evidence>
<dbReference type="Gene3D" id="3.30.479.30">
    <property type="entry name" value="Band 7 domain"/>
    <property type="match status" value="1"/>
</dbReference>
<feature type="domain" description="Band 7" evidence="6">
    <location>
        <begin position="41"/>
        <end position="207"/>
    </location>
</feature>
<dbReference type="InterPro" id="IPR036013">
    <property type="entry name" value="Band_7/SPFH_dom_sf"/>
</dbReference>
<dbReference type="Pfam" id="PF01145">
    <property type="entry name" value="Band_7"/>
    <property type="match status" value="1"/>
</dbReference>
<evidence type="ECO:0000256" key="1">
    <source>
        <dbReference type="ARBA" id="ARBA00004167"/>
    </source>
</evidence>
<name>A0A517YTG6_9BACT</name>
<keyword evidence="5" id="KW-0472">Membrane</keyword>
<organism evidence="7 8">
    <name type="scientific">Poriferisphaera corsica</name>
    <dbReference type="NCBI Taxonomy" id="2528020"/>
    <lineage>
        <taxon>Bacteria</taxon>
        <taxon>Pseudomonadati</taxon>
        <taxon>Planctomycetota</taxon>
        <taxon>Phycisphaerae</taxon>
        <taxon>Phycisphaerales</taxon>
        <taxon>Phycisphaeraceae</taxon>
        <taxon>Poriferisphaera</taxon>
    </lineage>
</organism>
<comment type="similarity">
    <text evidence="2">Belongs to the band 7/mec-2 family.</text>
</comment>
<dbReference type="AlphaFoldDB" id="A0A517YTG6"/>
<keyword evidence="5" id="KW-1133">Transmembrane helix</keyword>
<dbReference type="PANTHER" id="PTHR10264:SF19">
    <property type="entry name" value="AT06885P-RELATED"/>
    <property type="match status" value="1"/>
</dbReference>
<evidence type="ECO:0000259" key="6">
    <source>
        <dbReference type="SMART" id="SM00244"/>
    </source>
</evidence>
<keyword evidence="5" id="KW-0812">Transmembrane</keyword>
<dbReference type="KEGG" id="pcor:KS4_15830"/>
<protein>
    <submittedName>
        <fullName evidence="7">SPFH domain / Band 7 family protein</fullName>
    </submittedName>
</protein>
<sequence length="327" mass="36225">MGGMDKPIKFDHREPPVNAGKAVTVILILLVLGIIFLAGSCAMKTVPAGHVGVATLFGSVQPEPYEEGLHVFVNPLYKWTLYDVREKSHLESAPVPTQDQLSTVLDVSVQYRINGQMAAKILKETGDSVQMTNVHLVPKLRSLLREQGKSIKRAEDFFLEETQQQIQNSLQMQLKEYLGLKGIEVQAVLLRDIKLPKFITQAIERKKEREQAVEQQKAELERYTMEQQQKVAQAEAEEKAAESEAKKRKLIADAQAYEIERINEAASNNPAYVQLEALKTLQAMAKDPAAKMYFINGDSPTPLPLMHMGDTGANTTRSAGAAAASGR</sequence>
<feature type="transmembrane region" description="Helical" evidence="5">
    <location>
        <begin position="21"/>
        <end position="39"/>
    </location>
</feature>
<dbReference type="EMBL" id="CP036425">
    <property type="protein sequence ID" value="QDU33533.1"/>
    <property type="molecule type" value="Genomic_DNA"/>
</dbReference>
<gene>
    <name evidence="7" type="ORF">KS4_15830</name>
</gene>
<comment type="subcellular location">
    <subcellularLocation>
        <location evidence="1">Membrane</location>
        <topology evidence="1">Single-pass membrane protein</topology>
    </subcellularLocation>
</comment>
<dbReference type="SUPFAM" id="SSF117892">
    <property type="entry name" value="Band 7/SPFH domain"/>
    <property type="match status" value="1"/>
</dbReference>
<dbReference type="PANTHER" id="PTHR10264">
    <property type="entry name" value="BAND 7 PROTEIN-RELATED"/>
    <property type="match status" value="1"/>
</dbReference>
<feature type="region of interest" description="Disordered" evidence="4">
    <location>
        <begin position="305"/>
        <end position="327"/>
    </location>
</feature>
<evidence type="ECO:0000313" key="8">
    <source>
        <dbReference type="Proteomes" id="UP000317369"/>
    </source>
</evidence>
<reference evidence="7 8" key="1">
    <citation type="submission" date="2019-02" db="EMBL/GenBank/DDBJ databases">
        <title>Deep-cultivation of Planctomycetes and their phenomic and genomic characterization uncovers novel biology.</title>
        <authorList>
            <person name="Wiegand S."/>
            <person name="Jogler M."/>
            <person name="Boedeker C."/>
            <person name="Pinto D."/>
            <person name="Vollmers J."/>
            <person name="Rivas-Marin E."/>
            <person name="Kohn T."/>
            <person name="Peeters S.H."/>
            <person name="Heuer A."/>
            <person name="Rast P."/>
            <person name="Oberbeckmann S."/>
            <person name="Bunk B."/>
            <person name="Jeske O."/>
            <person name="Meyerdierks A."/>
            <person name="Storesund J.E."/>
            <person name="Kallscheuer N."/>
            <person name="Luecker S."/>
            <person name="Lage O.M."/>
            <person name="Pohl T."/>
            <person name="Merkel B.J."/>
            <person name="Hornburger P."/>
            <person name="Mueller R.-W."/>
            <person name="Bruemmer F."/>
            <person name="Labrenz M."/>
            <person name="Spormann A.M."/>
            <person name="Op den Camp H."/>
            <person name="Overmann J."/>
            <person name="Amann R."/>
            <person name="Jetten M.S.M."/>
            <person name="Mascher T."/>
            <person name="Medema M.H."/>
            <person name="Devos D.P."/>
            <person name="Kaster A.-K."/>
            <person name="Ovreas L."/>
            <person name="Rohde M."/>
            <person name="Galperin M.Y."/>
            <person name="Jogler C."/>
        </authorList>
    </citation>
    <scope>NUCLEOTIDE SEQUENCE [LARGE SCALE GENOMIC DNA]</scope>
    <source>
        <strain evidence="7 8">KS4</strain>
    </source>
</reference>
<evidence type="ECO:0000256" key="4">
    <source>
        <dbReference type="SAM" id="MobiDB-lite"/>
    </source>
</evidence>
<evidence type="ECO:0000313" key="7">
    <source>
        <dbReference type="EMBL" id="QDU33533.1"/>
    </source>
</evidence>
<evidence type="ECO:0000256" key="5">
    <source>
        <dbReference type="SAM" id="Phobius"/>
    </source>
</evidence>
<dbReference type="InterPro" id="IPR001107">
    <property type="entry name" value="Band_7"/>
</dbReference>
<keyword evidence="3" id="KW-0175">Coiled coil</keyword>
<dbReference type="Proteomes" id="UP000317369">
    <property type="component" value="Chromosome"/>
</dbReference>
<dbReference type="CDD" id="cd03401">
    <property type="entry name" value="SPFH_prohibitin"/>
    <property type="match status" value="1"/>
</dbReference>
<proteinExistence type="inferred from homology"/>
<dbReference type="InterPro" id="IPR043202">
    <property type="entry name" value="Band-7_stomatin-like"/>
</dbReference>
<feature type="compositionally biased region" description="Low complexity" evidence="4">
    <location>
        <begin position="311"/>
        <end position="327"/>
    </location>
</feature>
<dbReference type="InterPro" id="IPR000163">
    <property type="entry name" value="Prohibitin"/>
</dbReference>
<feature type="coiled-coil region" evidence="3">
    <location>
        <begin position="199"/>
        <end position="260"/>
    </location>
</feature>
<accession>A0A517YTG6</accession>
<dbReference type="SMART" id="SM00244">
    <property type="entry name" value="PHB"/>
    <property type="match status" value="1"/>
</dbReference>